<organism evidence="1 2">
    <name type="scientific">Cercopithifilaria johnstoni</name>
    <dbReference type="NCBI Taxonomy" id="2874296"/>
    <lineage>
        <taxon>Eukaryota</taxon>
        <taxon>Metazoa</taxon>
        <taxon>Ecdysozoa</taxon>
        <taxon>Nematoda</taxon>
        <taxon>Chromadorea</taxon>
        <taxon>Rhabditida</taxon>
        <taxon>Spirurina</taxon>
        <taxon>Spiruromorpha</taxon>
        <taxon>Filarioidea</taxon>
        <taxon>Onchocercidae</taxon>
        <taxon>Cercopithifilaria</taxon>
    </lineage>
</organism>
<gene>
    <name evidence="1" type="ORF">CJOHNSTONI_LOCUS9060</name>
</gene>
<dbReference type="EMBL" id="CAKAEH010001792">
    <property type="protein sequence ID" value="CAG9539462.1"/>
    <property type="molecule type" value="Genomic_DNA"/>
</dbReference>
<evidence type="ECO:0000313" key="2">
    <source>
        <dbReference type="Proteomes" id="UP000746747"/>
    </source>
</evidence>
<evidence type="ECO:0000313" key="1">
    <source>
        <dbReference type="EMBL" id="CAG9539462.1"/>
    </source>
</evidence>
<keyword evidence="2" id="KW-1185">Reference proteome</keyword>
<name>A0A8J2Q3L7_9BILA</name>
<sequence>MAQNQRPLIYQRVTPMHSIIETTTAIPANLCPPNDRCLLRAPLQSTPPQQPKPVPQPVTPRYCVPMSSVQLFISSGFRNVLEPLVGGAYSDNNQ</sequence>
<dbReference type="Proteomes" id="UP000746747">
    <property type="component" value="Unassembled WGS sequence"/>
</dbReference>
<reference evidence="1" key="1">
    <citation type="submission" date="2021-09" db="EMBL/GenBank/DDBJ databases">
        <authorList>
            <consortium name="Pathogen Informatics"/>
        </authorList>
    </citation>
    <scope>NUCLEOTIDE SEQUENCE</scope>
</reference>
<protein>
    <submittedName>
        <fullName evidence="1">Uncharacterized protein</fullName>
    </submittedName>
</protein>
<comment type="caution">
    <text evidence="1">The sequence shown here is derived from an EMBL/GenBank/DDBJ whole genome shotgun (WGS) entry which is preliminary data.</text>
</comment>
<dbReference type="AlphaFoldDB" id="A0A8J2Q3L7"/>
<proteinExistence type="predicted"/>
<accession>A0A8J2Q3L7</accession>